<dbReference type="AlphaFoldDB" id="A0A843XAB4"/>
<sequence length="123" mass="13605">MLVAASSVRRFSCCCRQLCTLSGFDGDRVVFDWHFPLFGPDLASLGTSGVVVLFGRPTCGWSEPLVSRLSAPGVLEHVVSRWVFDYVLPVCLGPLCEPLVFRLYVLRACLAMRLLPRGSRVET</sequence>
<evidence type="ECO:0000313" key="1">
    <source>
        <dbReference type="EMBL" id="MQM16262.1"/>
    </source>
</evidence>
<proteinExistence type="predicted"/>
<name>A0A843XAB4_COLES</name>
<organism evidence="1 2">
    <name type="scientific">Colocasia esculenta</name>
    <name type="common">Wild taro</name>
    <name type="synonym">Arum esculentum</name>
    <dbReference type="NCBI Taxonomy" id="4460"/>
    <lineage>
        <taxon>Eukaryota</taxon>
        <taxon>Viridiplantae</taxon>
        <taxon>Streptophyta</taxon>
        <taxon>Embryophyta</taxon>
        <taxon>Tracheophyta</taxon>
        <taxon>Spermatophyta</taxon>
        <taxon>Magnoliopsida</taxon>
        <taxon>Liliopsida</taxon>
        <taxon>Araceae</taxon>
        <taxon>Aroideae</taxon>
        <taxon>Colocasieae</taxon>
        <taxon>Colocasia</taxon>
    </lineage>
</organism>
<dbReference type="EMBL" id="NMUH01006927">
    <property type="protein sequence ID" value="MQM16262.1"/>
    <property type="molecule type" value="Genomic_DNA"/>
</dbReference>
<keyword evidence="2" id="KW-1185">Reference proteome</keyword>
<reference evidence="1" key="1">
    <citation type="submission" date="2017-07" db="EMBL/GenBank/DDBJ databases">
        <title>Taro Niue Genome Assembly and Annotation.</title>
        <authorList>
            <person name="Atibalentja N."/>
            <person name="Keating K."/>
            <person name="Fields C.J."/>
        </authorList>
    </citation>
    <scope>NUCLEOTIDE SEQUENCE</scope>
    <source>
        <strain evidence="1">Niue_2</strain>
        <tissue evidence="1">Leaf</tissue>
    </source>
</reference>
<accession>A0A843XAB4</accession>
<comment type="caution">
    <text evidence="1">The sequence shown here is derived from an EMBL/GenBank/DDBJ whole genome shotgun (WGS) entry which is preliminary data.</text>
</comment>
<protein>
    <submittedName>
        <fullName evidence="1">Uncharacterized protein</fullName>
    </submittedName>
</protein>
<dbReference type="Proteomes" id="UP000652761">
    <property type="component" value="Unassembled WGS sequence"/>
</dbReference>
<evidence type="ECO:0000313" key="2">
    <source>
        <dbReference type="Proteomes" id="UP000652761"/>
    </source>
</evidence>
<gene>
    <name evidence="1" type="ORF">Taro_049215</name>
</gene>